<dbReference type="Pfam" id="PF01753">
    <property type="entry name" value="zf-MYND"/>
    <property type="match status" value="1"/>
</dbReference>
<dbReference type="PROSITE" id="PS50280">
    <property type="entry name" value="SET"/>
    <property type="match status" value="1"/>
</dbReference>
<feature type="region of interest" description="Disordered" evidence="5">
    <location>
        <begin position="780"/>
        <end position="859"/>
    </location>
</feature>
<dbReference type="InterPro" id="IPR046341">
    <property type="entry name" value="SET_dom_sf"/>
</dbReference>
<dbReference type="SUPFAM" id="SSF144232">
    <property type="entry name" value="HIT/MYND zinc finger-like"/>
    <property type="match status" value="1"/>
</dbReference>
<feature type="compositionally biased region" description="Polar residues" evidence="5">
    <location>
        <begin position="10"/>
        <end position="26"/>
    </location>
</feature>
<keyword evidence="1" id="KW-0479">Metal-binding</keyword>
<evidence type="ECO:0000256" key="2">
    <source>
        <dbReference type="ARBA" id="ARBA00022771"/>
    </source>
</evidence>
<gene>
    <name evidence="8" type="primary">SMYD3</name>
    <name evidence="8" type="ORF">BG006_005949</name>
</gene>
<feature type="domain" description="SET" evidence="6">
    <location>
        <begin position="166"/>
        <end position="493"/>
    </location>
</feature>
<organism evidence="8 9">
    <name type="scientific">Podila minutissima</name>
    <dbReference type="NCBI Taxonomy" id="64525"/>
    <lineage>
        <taxon>Eukaryota</taxon>
        <taxon>Fungi</taxon>
        <taxon>Fungi incertae sedis</taxon>
        <taxon>Mucoromycota</taxon>
        <taxon>Mortierellomycotina</taxon>
        <taxon>Mortierellomycetes</taxon>
        <taxon>Mortierellales</taxon>
        <taxon>Mortierellaceae</taxon>
        <taxon>Podila</taxon>
    </lineage>
</organism>
<name>A0A9P5SJE8_9FUNG</name>
<keyword evidence="2 4" id="KW-0863">Zinc-finger</keyword>
<sequence length="919" mass="102443">MLPPQDSHGDTQANASSPSFNKTSSTKPKRNYRTKARDMDSDTTPEPTFQNLSNDTTTATTTSPQKSSLPYVESQNAQNLGEVYPGLARLSFLDQAEQEIDEQQQHQILLKIPRAQSPSQKSHDPLAQEGGSMLEAQDNVPAPVSSSAPVPTLTPPSVLFAGSPTSLVEIHDTGSSSRGRGLFSAAKETLKPGTLLFKELGYCQVVNDASLAQVCSACFKDTREEQGEDDKASAGLPNGGQRKLVRCAGCKVIWYCNKTCQIKDWKLHHQLECQGIQKSLANLATKDVWTKHTLDTTSVRAICRLVRRRERVRASAKYKADHGKVDPQQKQVNEVYVSGLDQREEEWLDNHGADWIERYLNTYEHEQSETTSSSSAKGVLNESSQLTKVMAVVMSCVVSPKENRQNFLKGSGADQTSGGASGIDLIRKLSAYGFSMTNLETTTAVGLGLYIQSMAFMNHSCVPNCVYIFKGPKVECRVIRDIQPGEEMTISYIDQVGTTTERQRQLKEQYHFVCECPLCHFLPANPLIPVKDDTLKEMSDVPLPKPAMDPKQGFVCSNSACRSRTILATEAQLSIYNKIQVQCMECNHTTELDQELVQENQEDADRLVAGFVREMNKGSSSHTKRSARNFELAKATASPEAQDQGADKPVIGGMKTVQEPSAQALRYFKEAYKTLTGVSPRLDSRVDGDALSLLSNTEEDRPVRRSVLHHAVRQLEQTGFDEAVSQKNWVFALQRSIELESMLKQVYIGHHPLKSIQSYYTCKIANLLANLLLEESTVEIEESDQDKDSDLDDLDDGPANSDDERDLKALRAAMGVGSGSMQEQLMRKKRRESESTEDKELKKKAKLDAKKDKKRVQEQSSSELMKYLKTLVPKIEDPQILQEFRVCWGKDGKLASRYRYQVDSLKTALHYAEQPFVQK</sequence>
<evidence type="ECO:0000259" key="7">
    <source>
        <dbReference type="PROSITE" id="PS50865"/>
    </source>
</evidence>
<evidence type="ECO:0000256" key="1">
    <source>
        <dbReference type="ARBA" id="ARBA00022723"/>
    </source>
</evidence>
<proteinExistence type="predicted"/>
<dbReference type="Pfam" id="PF00856">
    <property type="entry name" value="SET"/>
    <property type="match status" value="1"/>
</dbReference>
<dbReference type="InterPro" id="IPR002893">
    <property type="entry name" value="Znf_MYND"/>
</dbReference>
<dbReference type="EMBL" id="JAAAUY010000342">
    <property type="protein sequence ID" value="KAF9331178.1"/>
    <property type="molecule type" value="Genomic_DNA"/>
</dbReference>
<dbReference type="PANTHER" id="PTHR12197:SF251">
    <property type="entry name" value="EG:BACR7C10.4 PROTEIN"/>
    <property type="match status" value="1"/>
</dbReference>
<dbReference type="PANTHER" id="PTHR12197">
    <property type="entry name" value="HISTONE-LYSINE N-METHYLTRANSFERASE SMYD"/>
    <property type="match status" value="1"/>
</dbReference>
<dbReference type="InterPro" id="IPR001214">
    <property type="entry name" value="SET_dom"/>
</dbReference>
<feature type="domain" description="MYND-type" evidence="7">
    <location>
        <begin position="215"/>
        <end position="273"/>
    </location>
</feature>
<dbReference type="SUPFAM" id="SSF82199">
    <property type="entry name" value="SET domain"/>
    <property type="match status" value="1"/>
</dbReference>
<feature type="compositionally biased region" description="Basic and acidic residues" evidence="5">
    <location>
        <begin position="831"/>
        <end position="857"/>
    </location>
</feature>
<evidence type="ECO:0000256" key="4">
    <source>
        <dbReference type="PROSITE-ProRule" id="PRU00134"/>
    </source>
</evidence>
<evidence type="ECO:0000256" key="5">
    <source>
        <dbReference type="SAM" id="MobiDB-lite"/>
    </source>
</evidence>
<feature type="compositionally biased region" description="Polar residues" evidence="5">
    <location>
        <begin position="63"/>
        <end position="72"/>
    </location>
</feature>
<feature type="compositionally biased region" description="Acidic residues" evidence="5">
    <location>
        <begin position="780"/>
        <end position="804"/>
    </location>
</feature>
<dbReference type="Gene3D" id="2.170.270.10">
    <property type="entry name" value="SET domain"/>
    <property type="match status" value="1"/>
</dbReference>
<dbReference type="Gene3D" id="6.10.140.2220">
    <property type="match status" value="1"/>
</dbReference>
<comment type="caution">
    <text evidence="8">The sequence shown here is derived from an EMBL/GenBank/DDBJ whole genome shotgun (WGS) entry which is preliminary data.</text>
</comment>
<feature type="compositionally biased region" description="Polar residues" evidence="5">
    <location>
        <begin position="42"/>
        <end position="55"/>
    </location>
</feature>
<evidence type="ECO:0000313" key="9">
    <source>
        <dbReference type="Proteomes" id="UP000696485"/>
    </source>
</evidence>
<evidence type="ECO:0000259" key="6">
    <source>
        <dbReference type="PROSITE" id="PS50280"/>
    </source>
</evidence>
<dbReference type="InterPro" id="IPR050869">
    <property type="entry name" value="H3K4_H4K5_MeTrfase"/>
</dbReference>
<dbReference type="GO" id="GO:0005634">
    <property type="term" value="C:nucleus"/>
    <property type="evidence" value="ECO:0007669"/>
    <property type="project" value="TreeGrafter"/>
</dbReference>
<keyword evidence="9" id="KW-1185">Reference proteome</keyword>
<dbReference type="Proteomes" id="UP000696485">
    <property type="component" value="Unassembled WGS sequence"/>
</dbReference>
<evidence type="ECO:0000313" key="8">
    <source>
        <dbReference type="EMBL" id="KAF9331178.1"/>
    </source>
</evidence>
<feature type="region of interest" description="Disordered" evidence="5">
    <location>
        <begin position="1"/>
        <end position="72"/>
    </location>
</feature>
<dbReference type="GO" id="GO:0008270">
    <property type="term" value="F:zinc ion binding"/>
    <property type="evidence" value="ECO:0007669"/>
    <property type="project" value="UniProtKB-KW"/>
</dbReference>
<evidence type="ECO:0000256" key="3">
    <source>
        <dbReference type="ARBA" id="ARBA00022833"/>
    </source>
</evidence>
<protein>
    <submittedName>
        <fullName evidence="8">SET and MYND domain-containing protein 3</fullName>
    </submittedName>
</protein>
<dbReference type="AlphaFoldDB" id="A0A9P5SJE8"/>
<dbReference type="PROSITE" id="PS50865">
    <property type="entry name" value="ZF_MYND_2"/>
    <property type="match status" value="1"/>
</dbReference>
<keyword evidence="3" id="KW-0862">Zinc</keyword>
<reference evidence="8" key="1">
    <citation type="journal article" date="2020" name="Fungal Divers.">
        <title>Resolving the Mortierellaceae phylogeny through synthesis of multi-gene phylogenetics and phylogenomics.</title>
        <authorList>
            <person name="Vandepol N."/>
            <person name="Liber J."/>
            <person name="Desiro A."/>
            <person name="Na H."/>
            <person name="Kennedy M."/>
            <person name="Barry K."/>
            <person name="Grigoriev I.V."/>
            <person name="Miller A.N."/>
            <person name="O'Donnell K."/>
            <person name="Stajich J.E."/>
            <person name="Bonito G."/>
        </authorList>
    </citation>
    <scope>NUCLEOTIDE SEQUENCE</scope>
    <source>
        <strain evidence="8">NVP1</strain>
    </source>
</reference>
<accession>A0A9P5SJE8</accession>